<sequence>MTAGARLLTTILVLLLAHCFLIRKATCYQILIPDGLVTISGMHSAPGVIHSSRKSIQLALSELRRIGRVGYALAVDWQRDYGAAEGLQLELRSPQASSGLR</sequence>
<feature type="chain" id="PRO_5022962451" evidence="1">
    <location>
        <begin position="28"/>
        <end position="101"/>
    </location>
</feature>
<dbReference type="EMBL" id="ML178849">
    <property type="protein sequence ID" value="TFK97222.1"/>
    <property type="molecule type" value="Genomic_DNA"/>
</dbReference>
<name>A0A5C3Q5G3_9AGAR</name>
<dbReference type="AlphaFoldDB" id="A0A5C3Q5G3"/>
<proteinExistence type="predicted"/>
<evidence type="ECO:0000256" key="1">
    <source>
        <dbReference type="SAM" id="SignalP"/>
    </source>
</evidence>
<evidence type="ECO:0000313" key="3">
    <source>
        <dbReference type="Proteomes" id="UP000305067"/>
    </source>
</evidence>
<organism evidence="2 3">
    <name type="scientific">Pterulicium gracile</name>
    <dbReference type="NCBI Taxonomy" id="1884261"/>
    <lineage>
        <taxon>Eukaryota</taxon>
        <taxon>Fungi</taxon>
        <taxon>Dikarya</taxon>
        <taxon>Basidiomycota</taxon>
        <taxon>Agaricomycotina</taxon>
        <taxon>Agaricomycetes</taxon>
        <taxon>Agaricomycetidae</taxon>
        <taxon>Agaricales</taxon>
        <taxon>Pleurotineae</taxon>
        <taxon>Pterulaceae</taxon>
        <taxon>Pterulicium</taxon>
    </lineage>
</organism>
<gene>
    <name evidence="2" type="ORF">BDV98DRAFT_585742</name>
</gene>
<protein>
    <submittedName>
        <fullName evidence="2">Uncharacterized protein</fullName>
    </submittedName>
</protein>
<keyword evidence="3" id="KW-1185">Reference proteome</keyword>
<accession>A0A5C3Q5G3</accession>
<reference evidence="2 3" key="1">
    <citation type="journal article" date="2019" name="Nat. Ecol. Evol.">
        <title>Megaphylogeny resolves global patterns of mushroom evolution.</title>
        <authorList>
            <person name="Varga T."/>
            <person name="Krizsan K."/>
            <person name="Foldi C."/>
            <person name="Dima B."/>
            <person name="Sanchez-Garcia M."/>
            <person name="Sanchez-Ramirez S."/>
            <person name="Szollosi G.J."/>
            <person name="Szarkandi J.G."/>
            <person name="Papp V."/>
            <person name="Albert L."/>
            <person name="Andreopoulos W."/>
            <person name="Angelini C."/>
            <person name="Antonin V."/>
            <person name="Barry K.W."/>
            <person name="Bougher N.L."/>
            <person name="Buchanan P."/>
            <person name="Buyck B."/>
            <person name="Bense V."/>
            <person name="Catcheside P."/>
            <person name="Chovatia M."/>
            <person name="Cooper J."/>
            <person name="Damon W."/>
            <person name="Desjardin D."/>
            <person name="Finy P."/>
            <person name="Geml J."/>
            <person name="Haridas S."/>
            <person name="Hughes K."/>
            <person name="Justo A."/>
            <person name="Karasinski D."/>
            <person name="Kautmanova I."/>
            <person name="Kiss B."/>
            <person name="Kocsube S."/>
            <person name="Kotiranta H."/>
            <person name="LaButti K.M."/>
            <person name="Lechner B.E."/>
            <person name="Liimatainen K."/>
            <person name="Lipzen A."/>
            <person name="Lukacs Z."/>
            <person name="Mihaltcheva S."/>
            <person name="Morgado L.N."/>
            <person name="Niskanen T."/>
            <person name="Noordeloos M.E."/>
            <person name="Ohm R.A."/>
            <person name="Ortiz-Santana B."/>
            <person name="Ovrebo C."/>
            <person name="Racz N."/>
            <person name="Riley R."/>
            <person name="Savchenko A."/>
            <person name="Shiryaev A."/>
            <person name="Soop K."/>
            <person name="Spirin V."/>
            <person name="Szebenyi C."/>
            <person name="Tomsovsky M."/>
            <person name="Tulloss R.E."/>
            <person name="Uehling J."/>
            <person name="Grigoriev I.V."/>
            <person name="Vagvolgyi C."/>
            <person name="Papp T."/>
            <person name="Martin F.M."/>
            <person name="Miettinen O."/>
            <person name="Hibbett D.S."/>
            <person name="Nagy L.G."/>
        </authorList>
    </citation>
    <scope>NUCLEOTIDE SEQUENCE [LARGE SCALE GENOMIC DNA]</scope>
    <source>
        <strain evidence="2 3">CBS 309.79</strain>
    </source>
</reference>
<evidence type="ECO:0000313" key="2">
    <source>
        <dbReference type="EMBL" id="TFK97222.1"/>
    </source>
</evidence>
<feature type="signal peptide" evidence="1">
    <location>
        <begin position="1"/>
        <end position="27"/>
    </location>
</feature>
<keyword evidence="1" id="KW-0732">Signal</keyword>
<dbReference type="Proteomes" id="UP000305067">
    <property type="component" value="Unassembled WGS sequence"/>
</dbReference>